<reference evidence="1 2" key="1">
    <citation type="submission" date="2024-02" db="EMBL/GenBank/DDBJ databases">
        <authorList>
            <person name="Vignale AGUSTIN F."/>
            <person name="Sosa J E."/>
            <person name="Modenutti C."/>
        </authorList>
    </citation>
    <scope>NUCLEOTIDE SEQUENCE [LARGE SCALE GENOMIC DNA]</scope>
</reference>
<proteinExistence type="predicted"/>
<dbReference type="PANTHER" id="PTHR35750">
    <property type="entry name" value="PHOSPHOLIPID HYDROPEROXIDE GLUTATHIONE PEROXIDASE"/>
    <property type="match status" value="1"/>
</dbReference>
<dbReference type="AlphaFoldDB" id="A0ABC8U2V3"/>
<dbReference type="EMBL" id="CAUOFW020006168">
    <property type="protein sequence ID" value="CAK9173385.1"/>
    <property type="molecule type" value="Genomic_DNA"/>
</dbReference>
<protein>
    <submittedName>
        <fullName evidence="1">Uncharacterized protein</fullName>
    </submittedName>
</protein>
<sequence>MGLLRRMAGFLGFVKDEAHEVNDEDDERRDADVNHIPTNLPRKGFSVPVQVVAERAPIGPVLVPCSAGDGSVQGLRWYAKRLRIDEDGDVADEFLDEVFLDTPLNMEEHHRPLPRFEVKYSTRPAKVMNQALSVDGKIQLCVEYQDRLQWV</sequence>
<accession>A0ABC8U2V3</accession>
<evidence type="ECO:0000313" key="2">
    <source>
        <dbReference type="Proteomes" id="UP001642360"/>
    </source>
</evidence>
<evidence type="ECO:0000313" key="1">
    <source>
        <dbReference type="EMBL" id="CAK9173385.1"/>
    </source>
</evidence>
<name>A0ABC8U2V3_9AQUA</name>
<comment type="caution">
    <text evidence="1">The sequence shown here is derived from an EMBL/GenBank/DDBJ whole genome shotgun (WGS) entry which is preliminary data.</text>
</comment>
<dbReference type="Proteomes" id="UP001642360">
    <property type="component" value="Unassembled WGS sequence"/>
</dbReference>
<organism evidence="1 2">
    <name type="scientific">Ilex paraguariensis</name>
    <name type="common">yerba mate</name>
    <dbReference type="NCBI Taxonomy" id="185542"/>
    <lineage>
        <taxon>Eukaryota</taxon>
        <taxon>Viridiplantae</taxon>
        <taxon>Streptophyta</taxon>
        <taxon>Embryophyta</taxon>
        <taxon>Tracheophyta</taxon>
        <taxon>Spermatophyta</taxon>
        <taxon>Magnoliopsida</taxon>
        <taxon>eudicotyledons</taxon>
        <taxon>Gunneridae</taxon>
        <taxon>Pentapetalae</taxon>
        <taxon>asterids</taxon>
        <taxon>campanulids</taxon>
        <taxon>Aquifoliales</taxon>
        <taxon>Aquifoliaceae</taxon>
        <taxon>Ilex</taxon>
    </lineage>
</organism>
<gene>
    <name evidence="1" type="ORF">ILEXP_LOCUS43116</name>
</gene>
<keyword evidence="2" id="KW-1185">Reference proteome</keyword>
<dbReference type="PANTHER" id="PTHR35750:SF1">
    <property type="entry name" value="PHOSPHOLIPID HYDROPEROXIDE GLUTATHIONE PEROXIDASE"/>
    <property type="match status" value="1"/>
</dbReference>